<dbReference type="GO" id="GO:0006401">
    <property type="term" value="P:RNA catabolic process"/>
    <property type="evidence" value="ECO:0007669"/>
    <property type="project" value="TreeGrafter"/>
</dbReference>
<dbReference type="EMBL" id="PUHW01000043">
    <property type="protein sequence ID" value="KAG0690152.1"/>
    <property type="molecule type" value="Genomic_DNA"/>
</dbReference>
<sequence>MTISVEGLINKSKDAYKLVLLPQDNSFESDTKTIYTTFTYPHPVTGISSDFVVEQYIKDNKPQSQLYILDQINWKNINVKNQAYTPDGKPYRCIFITKNIDKTVTTTFNEVPALVLGTEPNLYILTPFLPLYFLLDYFKPILQKKVLNGKIDDNNDKRLLSYEDLTDSIYESIPFIENISKNYNIDLKPSLETICESSSIPSMDSDDENEEQFFYKISLEKIKKLIIKKIDGLVEMFMTVDSFKSLKIRMETMYPNGVPDNIKLIMWQQQAITLLANYIDKWYIDLSTSYNTDSLEKFIKEMKVKNNAQDMIDESIQQLHEGTAAVLASQKNKKAKTIVKKPTKATPKTVPVAVGKGKLDMFFKKKA</sequence>
<dbReference type="AlphaFoldDB" id="A0A9P7BF53"/>
<dbReference type="GO" id="GO:0032299">
    <property type="term" value="C:ribonuclease H2 complex"/>
    <property type="evidence" value="ECO:0007669"/>
    <property type="project" value="InterPro"/>
</dbReference>
<dbReference type="Proteomes" id="UP000697127">
    <property type="component" value="Unassembled WGS sequence"/>
</dbReference>
<dbReference type="PANTHER" id="PTHR13383:SF11">
    <property type="entry name" value="RIBONUCLEASE H2 SUBUNIT B"/>
    <property type="match status" value="1"/>
</dbReference>
<organism evidence="1 2">
    <name type="scientific">Pichia californica</name>
    <dbReference type="NCBI Taxonomy" id="460514"/>
    <lineage>
        <taxon>Eukaryota</taxon>
        <taxon>Fungi</taxon>
        <taxon>Dikarya</taxon>
        <taxon>Ascomycota</taxon>
        <taxon>Saccharomycotina</taxon>
        <taxon>Pichiomycetes</taxon>
        <taxon>Pichiales</taxon>
        <taxon>Pichiaceae</taxon>
        <taxon>Pichia</taxon>
    </lineage>
</organism>
<dbReference type="GO" id="GO:0005654">
    <property type="term" value="C:nucleoplasm"/>
    <property type="evidence" value="ECO:0007669"/>
    <property type="project" value="TreeGrafter"/>
</dbReference>
<evidence type="ECO:0000313" key="2">
    <source>
        <dbReference type="Proteomes" id="UP000697127"/>
    </source>
</evidence>
<name>A0A9P7BF53_9ASCO</name>
<dbReference type="PANTHER" id="PTHR13383">
    <property type="entry name" value="RIBONUCLEASE H2 SUBUNIT B"/>
    <property type="match status" value="1"/>
</dbReference>
<keyword evidence="2" id="KW-1185">Reference proteome</keyword>
<protein>
    <submittedName>
        <fullName evidence="1">Uncharacterized protein</fullName>
    </submittedName>
</protein>
<evidence type="ECO:0000313" key="1">
    <source>
        <dbReference type="EMBL" id="KAG0690152.1"/>
    </source>
</evidence>
<proteinExistence type="predicted"/>
<dbReference type="InterPro" id="IPR040456">
    <property type="entry name" value="RNase_H2_suB"/>
</dbReference>
<comment type="caution">
    <text evidence="1">The sequence shown here is derived from an EMBL/GenBank/DDBJ whole genome shotgun (WGS) entry which is preliminary data.</text>
</comment>
<gene>
    <name evidence="1" type="ORF">C6P40_003696</name>
</gene>
<dbReference type="OrthoDB" id="3997550at2759"/>
<accession>A0A9P7BF53</accession>
<reference evidence="1" key="1">
    <citation type="submission" date="2020-11" db="EMBL/GenBank/DDBJ databases">
        <title>Kefir isolates.</title>
        <authorList>
            <person name="Marcisauskas S."/>
            <person name="Kim Y."/>
            <person name="Blasche S."/>
        </authorList>
    </citation>
    <scope>NUCLEOTIDE SEQUENCE</scope>
    <source>
        <strain evidence="1">Olga-1</strain>
    </source>
</reference>